<proteinExistence type="predicted"/>
<feature type="compositionally biased region" description="Basic and acidic residues" evidence="1">
    <location>
        <begin position="203"/>
        <end position="240"/>
    </location>
</feature>
<gene>
    <name evidence="2" type="ORF">KVT40_006567</name>
</gene>
<protein>
    <submittedName>
        <fullName evidence="2">Uncharacterized protein</fullName>
    </submittedName>
</protein>
<feature type="region of interest" description="Disordered" evidence="1">
    <location>
        <begin position="1"/>
        <end position="274"/>
    </location>
</feature>
<keyword evidence="3" id="KW-1185">Reference proteome</keyword>
<reference evidence="2" key="1">
    <citation type="submission" date="2021-07" db="EMBL/GenBank/DDBJ databases">
        <title>Elsinoe batatas strain:CRI-CJ2 Genome sequencing and assembly.</title>
        <authorList>
            <person name="Huang L."/>
        </authorList>
    </citation>
    <scope>NUCLEOTIDE SEQUENCE</scope>
    <source>
        <strain evidence="2">CRI-CJ2</strain>
    </source>
</reference>
<feature type="compositionally biased region" description="Low complexity" evidence="1">
    <location>
        <begin position="70"/>
        <end position="83"/>
    </location>
</feature>
<dbReference type="EMBL" id="JAESVG020000007">
    <property type="protein sequence ID" value="KAG8626166.1"/>
    <property type="molecule type" value="Genomic_DNA"/>
</dbReference>
<dbReference type="OrthoDB" id="3944575at2759"/>
<feature type="compositionally biased region" description="Basic and acidic residues" evidence="1">
    <location>
        <begin position="258"/>
        <end position="274"/>
    </location>
</feature>
<comment type="caution">
    <text evidence="2">The sequence shown here is derived from an EMBL/GenBank/DDBJ whole genome shotgun (WGS) entry which is preliminary data.</text>
</comment>
<feature type="compositionally biased region" description="Basic and acidic residues" evidence="1">
    <location>
        <begin position="135"/>
        <end position="162"/>
    </location>
</feature>
<dbReference type="AlphaFoldDB" id="A0A8K0L1Y1"/>
<accession>A0A8K0L1Y1</accession>
<evidence type="ECO:0000313" key="3">
    <source>
        <dbReference type="Proteomes" id="UP000809789"/>
    </source>
</evidence>
<evidence type="ECO:0000256" key="1">
    <source>
        <dbReference type="SAM" id="MobiDB-lite"/>
    </source>
</evidence>
<evidence type="ECO:0000313" key="2">
    <source>
        <dbReference type="EMBL" id="KAG8626166.1"/>
    </source>
</evidence>
<sequence length="274" mass="31013">MAAPNFDNRPSHHHNQQPYYPPPPGPGARPNSSETSFQQYSNYPPPPQNSSTGSATGYPSYQRDPRFSHPQQYPQQNGGYYPQATSSANGYAPSPVPSFGNQVAPFSDEKAHAQSQNLGQGYVPYAATYGYGPRNGHDRDRDSRSSGSDSRGERERERDRRGRHERKKSRGDDADSGSGRGKSKSRNPLAGLSDDQRGLGAGKLEERHERRRAERAKKDADWKEYYASDRPKMGRKDSSRSQRSRGSRRDEESDSESYSDRSRSRDRDRDRRRR</sequence>
<organism evidence="2 3">
    <name type="scientific">Elsinoe batatas</name>
    <dbReference type="NCBI Taxonomy" id="2601811"/>
    <lineage>
        <taxon>Eukaryota</taxon>
        <taxon>Fungi</taxon>
        <taxon>Dikarya</taxon>
        <taxon>Ascomycota</taxon>
        <taxon>Pezizomycotina</taxon>
        <taxon>Dothideomycetes</taxon>
        <taxon>Dothideomycetidae</taxon>
        <taxon>Myriangiales</taxon>
        <taxon>Elsinoaceae</taxon>
        <taxon>Elsinoe</taxon>
    </lineage>
</organism>
<name>A0A8K0L1Y1_9PEZI</name>
<dbReference type="Proteomes" id="UP000809789">
    <property type="component" value="Unassembled WGS sequence"/>
</dbReference>